<comment type="caution">
    <text evidence="2">The sequence shown here is derived from an EMBL/GenBank/DDBJ whole genome shotgun (WGS) entry which is preliminary data.</text>
</comment>
<feature type="region of interest" description="Disordered" evidence="1">
    <location>
        <begin position="61"/>
        <end position="151"/>
    </location>
</feature>
<accession>A0ABR1XS63</accession>
<organism evidence="2 3">
    <name type="scientific">Phyllosticta citrichinensis</name>
    <dbReference type="NCBI Taxonomy" id="1130410"/>
    <lineage>
        <taxon>Eukaryota</taxon>
        <taxon>Fungi</taxon>
        <taxon>Dikarya</taxon>
        <taxon>Ascomycota</taxon>
        <taxon>Pezizomycotina</taxon>
        <taxon>Dothideomycetes</taxon>
        <taxon>Dothideomycetes incertae sedis</taxon>
        <taxon>Botryosphaeriales</taxon>
        <taxon>Phyllostictaceae</taxon>
        <taxon>Phyllosticta</taxon>
    </lineage>
</organism>
<reference evidence="2 3" key="1">
    <citation type="journal article" date="2022" name="G3 (Bethesda)">
        <title>Enemy or ally: a genomic approach to elucidate the lifestyle of Phyllosticta citrichinaensis.</title>
        <authorList>
            <person name="Buijs V.A."/>
            <person name="Groenewald J.Z."/>
            <person name="Haridas S."/>
            <person name="LaButti K.M."/>
            <person name="Lipzen A."/>
            <person name="Martin F.M."/>
            <person name="Barry K."/>
            <person name="Grigoriev I.V."/>
            <person name="Crous P.W."/>
            <person name="Seidl M.F."/>
        </authorList>
    </citation>
    <scope>NUCLEOTIDE SEQUENCE [LARGE SCALE GENOMIC DNA]</scope>
    <source>
        <strain evidence="2 3">CBS 129764</strain>
    </source>
</reference>
<feature type="compositionally biased region" description="Low complexity" evidence="1">
    <location>
        <begin position="94"/>
        <end position="103"/>
    </location>
</feature>
<protein>
    <submittedName>
        <fullName evidence="2">Uncharacterized protein</fullName>
    </submittedName>
</protein>
<dbReference type="EMBL" id="JBBWUH010000006">
    <property type="protein sequence ID" value="KAK8164510.1"/>
    <property type="molecule type" value="Genomic_DNA"/>
</dbReference>
<dbReference type="Proteomes" id="UP001456524">
    <property type="component" value="Unassembled WGS sequence"/>
</dbReference>
<sequence>MRGSALPCRSRCRRDNLFRSLSTPPQHQCLFLVSSRLVRSAIVQSTVSPLIVVATDSISLQPDCGGGAHDKKCNTKNKRQHANLPPQTHAKSRGAGIISGSSIKPHNSENTAPLPQAHGEDAEKKKHERKTDGNKGTERAKHGRRPDVLRA</sequence>
<gene>
    <name evidence="2" type="ORF">IWX90DRAFT_261834</name>
</gene>
<name>A0ABR1XS63_9PEZI</name>
<evidence type="ECO:0000313" key="2">
    <source>
        <dbReference type="EMBL" id="KAK8164510.1"/>
    </source>
</evidence>
<feature type="compositionally biased region" description="Basic and acidic residues" evidence="1">
    <location>
        <begin position="118"/>
        <end position="151"/>
    </location>
</feature>
<evidence type="ECO:0000256" key="1">
    <source>
        <dbReference type="SAM" id="MobiDB-lite"/>
    </source>
</evidence>
<proteinExistence type="predicted"/>
<keyword evidence="3" id="KW-1185">Reference proteome</keyword>
<feature type="compositionally biased region" description="Polar residues" evidence="1">
    <location>
        <begin position="104"/>
        <end position="113"/>
    </location>
</feature>
<evidence type="ECO:0000313" key="3">
    <source>
        <dbReference type="Proteomes" id="UP001456524"/>
    </source>
</evidence>